<reference evidence="2" key="2">
    <citation type="submission" date="2020-09" db="EMBL/GenBank/DDBJ databases">
        <authorList>
            <person name="Sun Q."/>
            <person name="Zhou Y."/>
        </authorList>
    </citation>
    <scope>NUCLEOTIDE SEQUENCE</scope>
    <source>
        <strain evidence="2">CGMCC 4.7430</strain>
    </source>
</reference>
<evidence type="ECO:0000313" key="3">
    <source>
        <dbReference type="Proteomes" id="UP000660745"/>
    </source>
</evidence>
<accession>A0A918A7I6</accession>
<feature type="transmembrane region" description="Helical" evidence="1">
    <location>
        <begin position="118"/>
        <end position="137"/>
    </location>
</feature>
<name>A0A918A7I6_9ACTN</name>
<feature type="transmembrane region" description="Helical" evidence="1">
    <location>
        <begin position="211"/>
        <end position="233"/>
    </location>
</feature>
<feature type="transmembrane region" description="Helical" evidence="1">
    <location>
        <begin position="63"/>
        <end position="82"/>
    </location>
</feature>
<feature type="transmembrane region" description="Helical" evidence="1">
    <location>
        <begin position="7"/>
        <end position="27"/>
    </location>
</feature>
<feature type="transmembrane region" description="Helical" evidence="1">
    <location>
        <begin position="33"/>
        <end position="51"/>
    </location>
</feature>
<gene>
    <name evidence="2" type="ORF">GCM10012278_50210</name>
</gene>
<dbReference type="Proteomes" id="UP000660745">
    <property type="component" value="Unassembled WGS sequence"/>
</dbReference>
<proteinExistence type="predicted"/>
<protein>
    <submittedName>
        <fullName evidence="2">Uncharacterized protein</fullName>
    </submittedName>
</protein>
<keyword evidence="1" id="KW-0472">Membrane</keyword>
<comment type="caution">
    <text evidence="2">The sequence shown here is derived from an EMBL/GenBank/DDBJ whole genome shotgun (WGS) entry which is preliminary data.</text>
</comment>
<keyword evidence="1" id="KW-0812">Transmembrane</keyword>
<feature type="transmembrane region" description="Helical" evidence="1">
    <location>
        <begin position="525"/>
        <end position="545"/>
    </location>
</feature>
<feature type="transmembrane region" description="Helical" evidence="1">
    <location>
        <begin position="465"/>
        <end position="485"/>
    </location>
</feature>
<feature type="transmembrane region" description="Helical" evidence="1">
    <location>
        <begin position="347"/>
        <end position="365"/>
    </location>
</feature>
<feature type="transmembrane region" description="Helical" evidence="1">
    <location>
        <begin position="557"/>
        <end position="576"/>
    </location>
</feature>
<organism evidence="2 3">
    <name type="scientific">Nonomuraea glycinis</name>
    <dbReference type="NCBI Taxonomy" id="2047744"/>
    <lineage>
        <taxon>Bacteria</taxon>
        <taxon>Bacillati</taxon>
        <taxon>Actinomycetota</taxon>
        <taxon>Actinomycetes</taxon>
        <taxon>Streptosporangiales</taxon>
        <taxon>Streptosporangiaceae</taxon>
        <taxon>Nonomuraea</taxon>
    </lineage>
</organism>
<reference evidence="2" key="1">
    <citation type="journal article" date="2014" name="Int. J. Syst. Evol. Microbiol.">
        <title>Complete genome sequence of Corynebacterium casei LMG S-19264T (=DSM 44701T), isolated from a smear-ripened cheese.</title>
        <authorList>
            <consortium name="US DOE Joint Genome Institute (JGI-PGF)"/>
            <person name="Walter F."/>
            <person name="Albersmeier A."/>
            <person name="Kalinowski J."/>
            <person name="Ruckert C."/>
        </authorList>
    </citation>
    <scope>NUCLEOTIDE SEQUENCE</scope>
    <source>
        <strain evidence="2">CGMCC 4.7430</strain>
    </source>
</reference>
<dbReference type="AlphaFoldDB" id="A0A918A7I6"/>
<feature type="transmembrane region" description="Helical" evidence="1">
    <location>
        <begin position="278"/>
        <end position="297"/>
    </location>
</feature>
<dbReference type="RefSeq" id="WP_189141170.1">
    <property type="nucleotide sequence ID" value="NZ_BMNK01000009.1"/>
</dbReference>
<keyword evidence="3" id="KW-1185">Reference proteome</keyword>
<evidence type="ECO:0000256" key="1">
    <source>
        <dbReference type="SAM" id="Phobius"/>
    </source>
</evidence>
<feature type="transmembrane region" description="Helical" evidence="1">
    <location>
        <begin position="309"/>
        <end position="335"/>
    </location>
</feature>
<evidence type="ECO:0000313" key="2">
    <source>
        <dbReference type="EMBL" id="GGP10466.1"/>
    </source>
</evidence>
<dbReference type="EMBL" id="BMNK01000009">
    <property type="protein sequence ID" value="GGP10466.1"/>
    <property type="molecule type" value="Genomic_DNA"/>
</dbReference>
<feature type="transmembrane region" description="Helical" evidence="1">
    <location>
        <begin position="240"/>
        <end position="258"/>
    </location>
</feature>
<feature type="transmembrane region" description="Helical" evidence="1">
    <location>
        <begin position="88"/>
        <end position="106"/>
    </location>
</feature>
<feature type="transmembrane region" description="Helical" evidence="1">
    <location>
        <begin position="581"/>
        <end position="601"/>
    </location>
</feature>
<sequence length="751" mass="79438">MRRPSAGWVPAGLVAVAAVVVLCRFGVPVAEVAAFAGHVGVGVMVPGVLLWRALGPGGGSLPVDLAAGLALGYAVEVLVYIAARAAGVPLAVVAWPVVTIGAFVVVPRLRRHWRGGGVRVPVGWAWAMSAVVGYLLVWSAQQFYRVHGLAWPGNAAPYVDMSYHLALLGEIKHHVPPTFPMVLGERLSYHWFVYAEMAATSWVTGIEPQTLLYRLTALPMLAGLAVLVAAVGWRLTGRPWAGVAAILVTCFVCSPELHEGGLDLFTTRSLFTAWLSPTQNFGALLFAPVVLLLVGFLRSGQGRWAAVSILLVALMGAKATFLPLVLGGLALVLGMSWLVRRRLDRTAMIAGGIALACLVTARYALFGGGSQGMTIAPLDTMRRAWAMAADLTNTEMAGAPLGDLLGLGVLHLTCLICVWAGLAGLATYGAVPFHPAAVPSHTARPPHPAGPLHPAGRWGMLLDPAVLLLLGIGAAGVGAMLVLGHPAASQLYFLEGARPYLSIAAVAGGLTLLRTCRRLRPVAGCALVLGTVLAVTVKAVMGPALPVPPHDLPGIALPYLVLGFAAWVVWLALVWWRRPAALVLVALAMGYVLPGTAAKVVDQLGPPGDFTVTLPEGGMEASRWLRDHSAPDDVVATNGHCRPLRSPYCDSRHYWVSAYSERRVLVEGWAYAESTLSRAPLTDESYLSLGFADPVRLAANDSVFLAPSATNIARLVRAYDVEWLLVDGKAPPLGQFARLRFRSGACSVYQL</sequence>
<keyword evidence="1" id="KW-1133">Transmembrane helix</keyword>